<keyword evidence="2" id="KW-1185">Reference proteome</keyword>
<sequence>MISDSIPWRDELLRVAERLERKSLQRRWTERSSFIVERDVMTSAYAIRRLLEAGKVSRATYSATVPVLSHPARGVRPDAWNRHEIWDLYDLESPQKVQLALRKYCNQLIHSFVWAISADEHKNLFDGVFAASEKECRERLYFVPVESIIDICRRIGGEDIWGVNLRRDSSGAAYWVSLTREEVEAEHFEI</sequence>
<dbReference type="RefSeq" id="WP_066501178.1">
    <property type="nucleotide sequence ID" value="NZ_BJMO01000059.1"/>
</dbReference>
<evidence type="ECO:0000313" key="1">
    <source>
        <dbReference type="EMBL" id="AMM34458.1"/>
    </source>
</evidence>
<name>A0A127A4P2_9MICC</name>
<dbReference type="OrthoDB" id="582074at2"/>
<dbReference type="AlphaFoldDB" id="A0A127A4P2"/>
<dbReference type="Proteomes" id="UP000070134">
    <property type="component" value="Chromosome"/>
</dbReference>
<organism evidence="1 2">
    <name type="scientific">Sinomonas atrocyanea</name>
    <dbReference type="NCBI Taxonomy" id="37927"/>
    <lineage>
        <taxon>Bacteria</taxon>
        <taxon>Bacillati</taxon>
        <taxon>Actinomycetota</taxon>
        <taxon>Actinomycetes</taxon>
        <taxon>Micrococcales</taxon>
        <taxon>Micrococcaceae</taxon>
        <taxon>Sinomonas</taxon>
    </lineage>
</organism>
<evidence type="ECO:0000313" key="2">
    <source>
        <dbReference type="Proteomes" id="UP000070134"/>
    </source>
</evidence>
<dbReference type="KEGG" id="satk:SA2016_3801"/>
<protein>
    <submittedName>
        <fullName evidence="1">Uncharacterized protein</fullName>
    </submittedName>
</protein>
<dbReference type="EMBL" id="CP014518">
    <property type="protein sequence ID" value="AMM34458.1"/>
    <property type="molecule type" value="Genomic_DNA"/>
</dbReference>
<gene>
    <name evidence="1" type="ORF">SA2016_3801</name>
</gene>
<accession>A0A127A4P2</accession>
<reference evidence="1 2" key="1">
    <citation type="submission" date="2016-02" db="EMBL/GenBank/DDBJ databases">
        <title>Complete genome of Sinomonas atrocyanea KCTC 3377.</title>
        <authorList>
            <person name="Kim K.M."/>
        </authorList>
    </citation>
    <scope>NUCLEOTIDE SEQUENCE [LARGE SCALE GENOMIC DNA]</scope>
    <source>
        <strain evidence="1 2">KCTC 3377</strain>
    </source>
</reference>
<proteinExistence type="predicted"/>